<gene>
    <name evidence="3" type="ORF">P280DRAFT_464315</name>
</gene>
<keyword evidence="4" id="KW-1185">Reference proteome</keyword>
<dbReference type="Proteomes" id="UP000799753">
    <property type="component" value="Unassembled WGS sequence"/>
</dbReference>
<protein>
    <submittedName>
        <fullName evidence="3">Uncharacterized protein</fullName>
    </submittedName>
</protein>
<accession>A0A6A6SES7</accession>
<evidence type="ECO:0000313" key="3">
    <source>
        <dbReference type="EMBL" id="KAF2646040.1"/>
    </source>
</evidence>
<organism evidence="3 4">
    <name type="scientific">Massarina eburnea CBS 473.64</name>
    <dbReference type="NCBI Taxonomy" id="1395130"/>
    <lineage>
        <taxon>Eukaryota</taxon>
        <taxon>Fungi</taxon>
        <taxon>Dikarya</taxon>
        <taxon>Ascomycota</taxon>
        <taxon>Pezizomycotina</taxon>
        <taxon>Dothideomycetes</taxon>
        <taxon>Pleosporomycetidae</taxon>
        <taxon>Pleosporales</taxon>
        <taxon>Massarineae</taxon>
        <taxon>Massarinaceae</taxon>
        <taxon>Massarina</taxon>
    </lineage>
</organism>
<keyword evidence="2" id="KW-0732">Signal</keyword>
<sequence>MRSINILALLPLLTPAALSASPPTPRKEPNIAQYYNSPNEAFQDLLNALPEESLHAALVSSLSHFRDGVFESDRHGVEAIHQENPPLATKLIVEAVRDLKKKRQANNTNGTTAAEAGATTTTTPPTSTTPAVLVPVQIPTTDAKGNPTTTTLDVLSAATVSIPQTLTTTNSAGHTATITTTKPAIIHTTTNSAGAPITTTSAVDYAPSIGQVLSTTNAAGSAFVTTYTPDGGKVSSIVLQTTTGQDGQPTVVTSYTYVEPAMATGSKTEAAATTAKPGLQSAAAVPVARVGHAVRLVGGVGGLVVAMFV</sequence>
<feature type="signal peptide" evidence="2">
    <location>
        <begin position="1"/>
        <end position="19"/>
    </location>
</feature>
<feature type="region of interest" description="Disordered" evidence="1">
    <location>
        <begin position="102"/>
        <end position="131"/>
    </location>
</feature>
<evidence type="ECO:0000256" key="2">
    <source>
        <dbReference type="SAM" id="SignalP"/>
    </source>
</evidence>
<dbReference type="AlphaFoldDB" id="A0A6A6SES7"/>
<dbReference type="Gene3D" id="2.180.10.10">
    <property type="entry name" value="RHS repeat-associated core"/>
    <property type="match status" value="1"/>
</dbReference>
<feature type="chain" id="PRO_5025376505" evidence="2">
    <location>
        <begin position="20"/>
        <end position="309"/>
    </location>
</feature>
<evidence type="ECO:0000313" key="4">
    <source>
        <dbReference type="Proteomes" id="UP000799753"/>
    </source>
</evidence>
<name>A0A6A6SES7_9PLEO</name>
<reference evidence="3" key="1">
    <citation type="journal article" date="2020" name="Stud. Mycol.">
        <title>101 Dothideomycetes genomes: a test case for predicting lifestyles and emergence of pathogens.</title>
        <authorList>
            <person name="Haridas S."/>
            <person name="Albert R."/>
            <person name="Binder M."/>
            <person name="Bloem J."/>
            <person name="Labutti K."/>
            <person name="Salamov A."/>
            <person name="Andreopoulos B."/>
            <person name="Baker S."/>
            <person name="Barry K."/>
            <person name="Bills G."/>
            <person name="Bluhm B."/>
            <person name="Cannon C."/>
            <person name="Castanera R."/>
            <person name="Culley D."/>
            <person name="Daum C."/>
            <person name="Ezra D."/>
            <person name="Gonzalez J."/>
            <person name="Henrissat B."/>
            <person name="Kuo A."/>
            <person name="Liang C."/>
            <person name="Lipzen A."/>
            <person name="Lutzoni F."/>
            <person name="Magnuson J."/>
            <person name="Mondo S."/>
            <person name="Nolan M."/>
            <person name="Ohm R."/>
            <person name="Pangilinan J."/>
            <person name="Park H.-J."/>
            <person name="Ramirez L."/>
            <person name="Alfaro M."/>
            <person name="Sun H."/>
            <person name="Tritt A."/>
            <person name="Yoshinaga Y."/>
            <person name="Zwiers L.-H."/>
            <person name="Turgeon B."/>
            <person name="Goodwin S."/>
            <person name="Spatafora J."/>
            <person name="Crous P."/>
            <person name="Grigoriev I."/>
        </authorList>
    </citation>
    <scope>NUCLEOTIDE SEQUENCE</scope>
    <source>
        <strain evidence="3">CBS 473.64</strain>
    </source>
</reference>
<dbReference type="EMBL" id="MU006776">
    <property type="protein sequence ID" value="KAF2646040.1"/>
    <property type="molecule type" value="Genomic_DNA"/>
</dbReference>
<feature type="compositionally biased region" description="Low complexity" evidence="1">
    <location>
        <begin position="105"/>
        <end position="131"/>
    </location>
</feature>
<evidence type="ECO:0000256" key="1">
    <source>
        <dbReference type="SAM" id="MobiDB-lite"/>
    </source>
</evidence>
<dbReference type="OrthoDB" id="5427732at2759"/>
<proteinExistence type="predicted"/>